<dbReference type="InterPro" id="IPR007627">
    <property type="entry name" value="RNA_pol_sigma70_r2"/>
</dbReference>
<feature type="domain" description="RNA polymerase sigma factor 70 region 4 type 2" evidence="7">
    <location>
        <begin position="126"/>
        <end position="176"/>
    </location>
</feature>
<dbReference type="SUPFAM" id="SSF88659">
    <property type="entry name" value="Sigma3 and sigma4 domains of RNA polymerase sigma factors"/>
    <property type="match status" value="1"/>
</dbReference>
<keyword evidence="5" id="KW-0804">Transcription</keyword>
<dbReference type="Gene3D" id="1.10.10.10">
    <property type="entry name" value="Winged helix-like DNA-binding domain superfamily/Winged helix DNA-binding domain"/>
    <property type="match status" value="1"/>
</dbReference>
<keyword evidence="9" id="KW-1185">Reference proteome</keyword>
<evidence type="ECO:0000256" key="1">
    <source>
        <dbReference type="ARBA" id="ARBA00010641"/>
    </source>
</evidence>
<dbReference type="PANTHER" id="PTHR43133:SF8">
    <property type="entry name" value="RNA POLYMERASE SIGMA FACTOR HI_1459-RELATED"/>
    <property type="match status" value="1"/>
</dbReference>
<proteinExistence type="inferred from homology"/>
<protein>
    <submittedName>
        <fullName evidence="8">RNA polymerase sigma-70 factor, ECF subfamily</fullName>
    </submittedName>
</protein>
<accession>A0A1H2XZN9</accession>
<evidence type="ECO:0000313" key="8">
    <source>
        <dbReference type="EMBL" id="SDW98270.1"/>
    </source>
</evidence>
<evidence type="ECO:0000259" key="7">
    <source>
        <dbReference type="Pfam" id="PF08281"/>
    </source>
</evidence>
<dbReference type="STRING" id="488533.SAMN04487960_105211"/>
<dbReference type="Pfam" id="PF04542">
    <property type="entry name" value="Sigma70_r2"/>
    <property type="match status" value="1"/>
</dbReference>
<dbReference type="Pfam" id="PF08281">
    <property type="entry name" value="Sigma70_r4_2"/>
    <property type="match status" value="1"/>
</dbReference>
<dbReference type="PANTHER" id="PTHR43133">
    <property type="entry name" value="RNA POLYMERASE ECF-TYPE SIGMA FACTO"/>
    <property type="match status" value="1"/>
</dbReference>
<feature type="domain" description="RNA polymerase sigma-70 region 2" evidence="6">
    <location>
        <begin position="19"/>
        <end position="84"/>
    </location>
</feature>
<keyword evidence="2" id="KW-0805">Transcription regulation</keyword>
<dbReference type="InterPro" id="IPR013324">
    <property type="entry name" value="RNA_pol_sigma_r3/r4-like"/>
</dbReference>
<evidence type="ECO:0000256" key="4">
    <source>
        <dbReference type="ARBA" id="ARBA00023125"/>
    </source>
</evidence>
<dbReference type="GO" id="GO:0006352">
    <property type="term" value="P:DNA-templated transcription initiation"/>
    <property type="evidence" value="ECO:0007669"/>
    <property type="project" value="InterPro"/>
</dbReference>
<dbReference type="InterPro" id="IPR013249">
    <property type="entry name" value="RNA_pol_sigma70_r4_t2"/>
</dbReference>
<evidence type="ECO:0000256" key="3">
    <source>
        <dbReference type="ARBA" id="ARBA00023082"/>
    </source>
</evidence>
<organism evidence="8 9">
    <name type="scientific">Marinobacter mobilis</name>
    <dbReference type="NCBI Taxonomy" id="488533"/>
    <lineage>
        <taxon>Bacteria</taxon>
        <taxon>Pseudomonadati</taxon>
        <taxon>Pseudomonadota</taxon>
        <taxon>Gammaproteobacteria</taxon>
        <taxon>Pseudomonadales</taxon>
        <taxon>Marinobacteraceae</taxon>
        <taxon>Marinobacter</taxon>
    </lineage>
</organism>
<name>A0A1H2XZN9_9GAMM</name>
<evidence type="ECO:0000259" key="6">
    <source>
        <dbReference type="Pfam" id="PF04542"/>
    </source>
</evidence>
<dbReference type="InterPro" id="IPR013325">
    <property type="entry name" value="RNA_pol_sigma_r2"/>
</dbReference>
<dbReference type="InterPro" id="IPR014284">
    <property type="entry name" value="RNA_pol_sigma-70_dom"/>
</dbReference>
<dbReference type="InterPro" id="IPR039425">
    <property type="entry name" value="RNA_pol_sigma-70-like"/>
</dbReference>
<keyword evidence="3" id="KW-0731">Sigma factor</keyword>
<dbReference type="Gene3D" id="1.10.1740.10">
    <property type="match status" value="1"/>
</dbReference>
<dbReference type="Proteomes" id="UP000199675">
    <property type="component" value="Unassembled WGS sequence"/>
</dbReference>
<keyword evidence="4" id="KW-0238">DNA-binding</keyword>
<evidence type="ECO:0000256" key="2">
    <source>
        <dbReference type="ARBA" id="ARBA00023015"/>
    </source>
</evidence>
<dbReference type="NCBIfam" id="TIGR02937">
    <property type="entry name" value="sigma70-ECF"/>
    <property type="match status" value="1"/>
</dbReference>
<reference evidence="8 9" key="1">
    <citation type="submission" date="2016-10" db="EMBL/GenBank/DDBJ databases">
        <authorList>
            <person name="de Groot N.N."/>
        </authorList>
    </citation>
    <scope>NUCLEOTIDE SEQUENCE [LARGE SCALE GENOMIC DNA]</scope>
    <source>
        <strain evidence="8 9">CGMCC 1.7059</strain>
    </source>
</reference>
<gene>
    <name evidence="8" type="ORF">SAMN04487960_105211</name>
</gene>
<sequence length="195" mass="22812">MSLLPFRVSKAKRFEQKVQPHMQSMYAFAYRLTGQRDDAEDLVQDVMVKLFPRLEELEEVEQLRPWLNRVLYRQFIDNTRKKGRQNEVSVSTLTDGADQDSFLDSFDAHTQDAFECITQEQLAGTLARVMERLSPDQRTLLLLHDADGWRQEDIAQVLNVPVGTIKSRLHRCRAKLRELLQKEVEPFGHRERVSD</sequence>
<dbReference type="SUPFAM" id="SSF88946">
    <property type="entry name" value="Sigma2 domain of RNA polymerase sigma factors"/>
    <property type="match status" value="1"/>
</dbReference>
<dbReference type="OrthoDB" id="9797134at2"/>
<comment type="similarity">
    <text evidence="1">Belongs to the sigma-70 factor family. ECF subfamily.</text>
</comment>
<dbReference type="GO" id="GO:0003677">
    <property type="term" value="F:DNA binding"/>
    <property type="evidence" value="ECO:0007669"/>
    <property type="project" value="UniProtKB-KW"/>
</dbReference>
<dbReference type="GO" id="GO:0016987">
    <property type="term" value="F:sigma factor activity"/>
    <property type="evidence" value="ECO:0007669"/>
    <property type="project" value="UniProtKB-KW"/>
</dbReference>
<evidence type="ECO:0000313" key="9">
    <source>
        <dbReference type="Proteomes" id="UP000199675"/>
    </source>
</evidence>
<dbReference type="InterPro" id="IPR036388">
    <property type="entry name" value="WH-like_DNA-bd_sf"/>
</dbReference>
<evidence type="ECO:0000256" key="5">
    <source>
        <dbReference type="ARBA" id="ARBA00023163"/>
    </source>
</evidence>
<dbReference type="CDD" id="cd06171">
    <property type="entry name" value="Sigma70_r4"/>
    <property type="match status" value="1"/>
</dbReference>
<dbReference type="EMBL" id="FNNE01000005">
    <property type="protein sequence ID" value="SDW98270.1"/>
    <property type="molecule type" value="Genomic_DNA"/>
</dbReference>
<dbReference type="AlphaFoldDB" id="A0A1H2XZN9"/>